<feature type="transmembrane region" description="Helical" evidence="1">
    <location>
        <begin position="130"/>
        <end position="152"/>
    </location>
</feature>
<dbReference type="EMBL" id="JAENHP010000001">
    <property type="protein sequence ID" value="MBM2614072.1"/>
    <property type="molecule type" value="Genomic_DNA"/>
</dbReference>
<evidence type="ECO:0000313" key="2">
    <source>
        <dbReference type="EMBL" id="MBM2614072.1"/>
    </source>
</evidence>
<keyword evidence="3" id="KW-1185">Reference proteome</keyword>
<dbReference type="Proteomes" id="UP000632138">
    <property type="component" value="Unassembled WGS sequence"/>
</dbReference>
<name>A0ABS2A2L3_9ACTN</name>
<gene>
    <name evidence="2" type="ORF">JIG36_00695</name>
</gene>
<evidence type="ECO:0008006" key="4">
    <source>
        <dbReference type="Google" id="ProtNLM"/>
    </source>
</evidence>
<keyword evidence="1" id="KW-0472">Membrane</keyword>
<feature type="transmembrane region" description="Helical" evidence="1">
    <location>
        <begin position="62"/>
        <end position="83"/>
    </location>
</feature>
<reference evidence="2 3" key="1">
    <citation type="submission" date="2021-01" db="EMBL/GenBank/DDBJ databases">
        <title>Actinoplanes sp. nov. LDG1-06 isolated from lichen.</title>
        <authorList>
            <person name="Saeng-In P."/>
            <person name="Phongsopitanun W."/>
            <person name="Kanchanasin P."/>
            <person name="Yuki M."/>
            <person name="Kudo T."/>
            <person name="Ohkuma M."/>
            <person name="Tanasupawat S."/>
        </authorList>
    </citation>
    <scope>NUCLEOTIDE SEQUENCE [LARGE SCALE GENOMIC DNA]</scope>
    <source>
        <strain evidence="2 3">LDG1-06</strain>
    </source>
</reference>
<sequence>MPEGEVMETPHIPAIDAELALAEVRARRAEVVDANLVPRWFWPSVGVLMLMFVAAVESGRPWAVATGSVFYAIGLATLIVAVVRHTRVQVRNELIGLRGGLAIAAFAVVLAGIGVGLGLTLEALAVPAPATIACAPVAAGLAFGGPALMAYLRRVMMSRPLAGSR</sequence>
<comment type="caution">
    <text evidence="2">The sequence shown here is derived from an EMBL/GenBank/DDBJ whole genome shotgun (WGS) entry which is preliminary data.</text>
</comment>
<evidence type="ECO:0000256" key="1">
    <source>
        <dbReference type="SAM" id="Phobius"/>
    </source>
</evidence>
<protein>
    <recommendedName>
        <fullName evidence="4">Transmembrane protein</fullName>
    </recommendedName>
</protein>
<keyword evidence="1" id="KW-1133">Transmembrane helix</keyword>
<feature type="transmembrane region" description="Helical" evidence="1">
    <location>
        <begin position="95"/>
        <end position="118"/>
    </location>
</feature>
<accession>A0ABS2A2L3</accession>
<evidence type="ECO:0000313" key="3">
    <source>
        <dbReference type="Proteomes" id="UP000632138"/>
    </source>
</evidence>
<keyword evidence="1" id="KW-0812">Transmembrane</keyword>
<feature type="transmembrane region" description="Helical" evidence="1">
    <location>
        <begin position="36"/>
        <end position="56"/>
    </location>
</feature>
<organism evidence="2 3">
    <name type="scientific">Paractinoplanes ovalisporus</name>
    <dbReference type="NCBI Taxonomy" id="2810368"/>
    <lineage>
        <taxon>Bacteria</taxon>
        <taxon>Bacillati</taxon>
        <taxon>Actinomycetota</taxon>
        <taxon>Actinomycetes</taxon>
        <taxon>Micromonosporales</taxon>
        <taxon>Micromonosporaceae</taxon>
        <taxon>Paractinoplanes</taxon>
    </lineage>
</organism>
<proteinExistence type="predicted"/>